<dbReference type="SUPFAM" id="SSF51735">
    <property type="entry name" value="NAD(P)-binding Rossmann-fold domains"/>
    <property type="match status" value="1"/>
</dbReference>
<name>A0A6A6GRS5_9PEZI</name>
<evidence type="ECO:0000313" key="4">
    <source>
        <dbReference type="EMBL" id="KAF2228298.1"/>
    </source>
</evidence>
<evidence type="ECO:0000256" key="2">
    <source>
        <dbReference type="ARBA" id="ARBA00023002"/>
    </source>
</evidence>
<keyword evidence="5" id="KW-1185">Reference proteome</keyword>
<reference evidence="5" key="1">
    <citation type="journal article" date="2020" name="Stud. Mycol.">
        <title>101 Dothideomycetes genomes: A test case for predicting lifestyles and emergence of pathogens.</title>
        <authorList>
            <person name="Haridas S."/>
            <person name="Albert R."/>
            <person name="Binder M."/>
            <person name="Bloem J."/>
            <person name="LaButti K."/>
            <person name="Salamov A."/>
            <person name="Andreopoulos B."/>
            <person name="Baker S."/>
            <person name="Barry K."/>
            <person name="Bills G."/>
            <person name="Bluhm B."/>
            <person name="Cannon C."/>
            <person name="Castanera R."/>
            <person name="Culley D."/>
            <person name="Daum C."/>
            <person name="Ezra D."/>
            <person name="Gonzalez J."/>
            <person name="Henrissat B."/>
            <person name="Kuo A."/>
            <person name="Liang C."/>
            <person name="Lipzen A."/>
            <person name="Lutzoni F."/>
            <person name="Magnuson J."/>
            <person name="Mondo S."/>
            <person name="Nolan M."/>
            <person name="Ohm R."/>
            <person name="Pangilinan J."/>
            <person name="Park H.-J."/>
            <person name="Ramirez L."/>
            <person name="Alfaro M."/>
            <person name="Sun H."/>
            <person name="Tritt A."/>
            <person name="Yoshinaga Y."/>
            <person name="Zwiers L.-H."/>
            <person name="Turgeon B."/>
            <person name="Goodwin S."/>
            <person name="Spatafora J."/>
            <person name="Crous P."/>
            <person name="Grigoriev I."/>
        </authorList>
    </citation>
    <scope>NUCLEOTIDE SEQUENCE [LARGE SCALE GENOMIC DNA]</scope>
    <source>
        <strain evidence="5">CECT 20119</strain>
    </source>
</reference>
<accession>A0A6A6GRS5</accession>
<dbReference type="OrthoDB" id="9974981at2759"/>
<evidence type="ECO:0000313" key="5">
    <source>
        <dbReference type="Proteomes" id="UP000799538"/>
    </source>
</evidence>
<proteinExistence type="predicted"/>
<dbReference type="GO" id="GO:0016491">
    <property type="term" value="F:oxidoreductase activity"/>
    <property type="evidence" value="ECO:0007669"/>
    <property type="project" value="UniProtKB-KW"/>
</dbReference>
<dbReference type="EMBL" id="ML992501">
    <property type="protein sequence ID" value="KAF2228298.1"/>
    <property type="molecule type" value="Genomic_DNA"/>
</dbReference>
<evidence type="ECO:0000259" key="3">
    <source>
        <dbReference type="Pfam" id="PF05368"/>
    </source>
</evidence>
<organism evidence="4 5">
    <name type="scientific">Elsinoe ampelina</name>
    <dbReference type="NCBI Taxonomy" id="302913"/>
    <lineage>
        <taxon>Eukaryota</taxon>
        <taxon>Fungi</taxon>
        <taxon>Dikarya</taxon>
        <taxon>Ascomycota</taxon>
        <taxon>Pezizomycotina</taxon>
        <taxon>Dothideomycetes</taxon>
        <taxon>Dothideomycetidae</taxon>
        <taxon>Myriangiales</taxon>
        <taxon>Elsinoaceae</taxon>
        <taxon>Elsinoe</taxon>
    </lineage>
</organism>
<sequence length="302" mass="33174">MQTIAIAGATGNQGQCLMRIILLPENQSRFKKIIAITRKATDQTAEWEKGGATIATWSDDSDIPGILSDVDVLVNMVGPQGHHLKELLLSAIPSSSIKLYLPSEFGVDHTIHDFSHPEWDYKRDHALGARSTAPNVKTCQVFPGLFLERAIGPWMGFFTDRGEYLAVGSKTTKSSYTSMEDVGRAVVEIALLDARDVPEVVRISGDAKGVGDIAEVMEAAGAGTVKVKEVDFTEFKRKTIEKNGPVNEFIEFVMGSGTLDFSPSGQGNQNELVNPGEKRWKWKTLKDLGEEHGGRPWKEVSW</sequence>
<evidence type="ECO:0000256" key="1">
    <source>
        <dbReference type="ARBA" id="ARBA00022857"/>
    </source>
</evidence>
<dbReference type="PANTHER" id="PTHR47706">
    <property type="entry name" value="NMRA-LIKE FAMILY PROTEIN"/>
    <property type="match status" value="1"/>
</dbReference>
<dbReference type="InterPro" id="IPR051609">
    <property type="entry name" value="NmrA/Isoflavone_reductase-like"/>
</dbReference>
<dbReference type="InterPro" id="IPR036291">
    <property type="entry name" value="NAD(P)-bd_dom_sf"/>
</dbReference>
<dbReference type="Gene3D" id="3.40.50.720">
    <property type="entry name" value="NAD(P)-binding Rossmann-like Domain"/>
    <property type="match status" value="1"/>
</dbReference>
<keyword evidence="1" id="KW-0521">NADP</keyword>
<dbReference type="AlphaFoldDB" id="A0A6A6GRS5"/>
<dbReference type="Pfam" id="PF05368">
    <property type="entry name" value="NmrA"/>
    <property type="match status" value="1"/>
</dbReference>
<gene>
    <name evidence="4" type="ORF">BDZ85DRAFT_278151</name>
</gene>
<dbReference type="Gene3D" id="3.90.25.10">
    <property type="entry name" value="UDP-galactose 4-epimerase, domain 1"/>
    <property type="match status" value="1"/>
</dbReference>
<keyword evidence="2" id="KW-0560">Oxidoreductase</keyword>
<dbReference type="PANTHER" id="PTHR47706:SF9">
    <property type="entry name" value="NMRA-LIKE DOMAIN-CONTAINING PROTEIN-RELATED"/>
    <property type="match status" value="1"/>
</dbReference>
<protein>
    <recommendedName>
        <fullName evidence="3">NmrA-like domain-containing protein</fullName>
    </recommendedName>
</protein>
<feature type="domain" description="NmrA-like" evidence="3">
    <location>
        <begin position="2"/>
        <end position="240"/>
    </location>
</feature>
<dbReference type="Proteomes" id="UP000799538">
    <property type="component" value="Unassembled WGS sequence"/>
</dbReference>
<dbReference type="InterPro" id="IPR008030">
    <property type="entry name" value="NmrA-like"/>
</dbReference>